<reference evidence="2" key="1">
    <citation type="submission" date="2021-01" db="EMBL/GenBank/DDBJ databases">
        <authorList>
            <consortium name="Genoscope - CEA"/>
            <person name="William W."/>
        </authorList>
    </citation>
    <scope>NUCLEOTIDE SEQUENCE</scope>
</reference>
<dbReference type="AlphaFoldDB" id="A0A8S1LRV7"/>
<evidence type="ECO:0000313" key="3">
    <source>
        <dbReference type="Proteomes" id="UP000688137"/>
    </source>
</evidence>
<feature type="compositionally biased region" description="Polar residues" evidence="1">
    <location>
        <begin position="30"/>
        <end position="41"/>
    </location>
</feature>
<evidence type="ECO:0000313" key="2">
    <source>
        <dbReference type="EMBL" id="CAD8068661.1"/>
    </source>
</evidence>
<protein>
    <submittedName>
        <fullName evidence="2">Uncharacterized protein</fullName>
    </submittedName>
</protein>
<keyword evidence="3" id="KW-1185">Reference proteome</keyword>
<feature type="compositionally biased region" description="Basic and acidic residues" evidence="1">
    <location>
        <begin position="1"/>
        <end position="10"/>
    </location>
</feature>
<dbReference type="OMA" id="CQILFKC"/>
<sequence>MGKKKSENNKQQKNNGSNRKDKSRGRPPKQQIQPSNSIDTQPFDINQKQFWFTVDEAREIVRILASKCQILFKCLSGQSANNLKTQFWSSNQPQVSFNIFKQKRQEFAEKVTELQTELLKKLEQYLQIKLIGEKEQMNYFFFGNNTTHDTTLTEETQDTIIQLLNPIIHEDFLGTLKELLVLTSQPEISYIDLKQIDLYNINKHKHLVSWAFVIAWGKEVRDHLTRLQQKIFSEDEIPLQKQDTPENLIDQSAKIQENKEKEVLLDIDQLIQNYQEKYENEINDLIDLLKQRFTNKM</sequence>
<name>A0A8S1LRV7_PARPR</name>
<accession>A0A8S1LRV7</accession>
<organism evidence="2 3">
    <name type="scientific">Paramecium primaurelia</name>
    <dbReference type="NCBI Taxonomy" id="5886"/>
    <lineage>
        <taxon>Eukaryota</taxon>
        <taxon>Sar</taxon>
        <taxon>Alveolata</taxon>
        <taxon>Ciliophora</taxon>
        <taxon>Intramacronucleata</taxon>
        <taxon>Oligohymenophorea</taxon>
        <taxon>Peniculida</taxon>
        <taxon>Parameciidae</taxon>
        <taxon>Paramecium</taxon>
    </lineage>
</organism>
<comment type="caution">
    <text evidence="2">The sequence shown here is derived from an EMBL/GenBank/DDBJ whole genome shotgun (WGS) entry which is preliminary data.</text>
</comment>
<evidence type="ECO:0000256" key="1">
    <source>
        <dbReference type="SAM" id="MobiDB-lite"/>
    </source>
</evidence>
<gene>
    <name evidence="2" type="ORF">PPRIM_AZ9-3.1.T0420271</name>
</gene>
<dbReference type="Proteomes" id="UP000688137">
    <property type="component" value="Unassembled WGS sequence"/>
</dbReference>
<proteinExistence type="predicted"/>
<dbReference type="EMBL" id="CAJJDM010000041">
    <property type="protein sequence ID" value="CAD8068661.1"/>
    <property type="molecule type" value="Genomic_DNA"/>
</dbReference>
<feature type="region of interest" description="Disordered" evidence="1">
    <location>
        <begin position="1"/>
        <end position="41"/>
    </location>
</feature>